<dbReference type="Proteomes" id="UP000297739">
    <property type="component" value="Unassembled WGS sequence"/>
</dbReference>
<dbReference type="EMBL" id="SRLD01000073">
    <property type="protein sequence ID" value="TGE12251.1"/>
    <property type="molecule type" value="Genomic_DNA"/>
</dbReference>
<organism evidence="2 3">
    <name type="scientific">Hymenobacter elongatus</name>
    <dbReference type="NCBI Taxonomy" id="877208"/>
    <lineage>
        <taxon>Bacteria</taxon>
        <taxon>Pseudomonadati</taxon>
        <taxon>Bacteroidota</taxon>
        <taxon>Cytophagia</taxon>
        <taxon>Cytophagales</taxon>
        <taxon>Hymenobacteraceae</taxon>
        <taxon>Hymenobacter</taxon>
    </lineage>
</organism>
<keyword evidence="3" id="KW-1185">Reference proteome</keyword>
<accession>A0A4Z0PGQ0</accession>
<comment type="caution">
    <text evidence="2">The sequence shown here is derived from an EMBL/GenBank/DDBJ whole genome shotgun (WGS) entry which is preliminary data.</text>
</comment>
<evidence type="ECO:0000259" key="1">
    <source>
        <dbReference type="Pfam" id="PF24406"/>
    </source>
</evidence>
<proteinExistence type="predicted"/>
<dbReference type="OrthoDB" id="6249026at2"/>
<dbReference type="AlphaFoldDB" id="A0A4Z0PGQ0"/>
<sequence length="580" mass="67998">MTQIIKCFIASPSDTSSEREICDKVFQNINKTIGDYLDFRIESLKWEKDVRPGFSTDGQAVINEQIGENFQMFIGIMHKKFGTPTNHADSGTEEEFNNAYERFKTRKDIEIMFYFNDEAPSSLSGIDLLQLDKVLKFKRKIAELGGFYYQYKGHEEFETALRNHLNLYFFKIFGSKKKAEIDEINNTKKAISIILQQRFNDSLRGFSNQPIIWIDPILSSTNEISRNADDNYNNRVELTSIITEPTSILIKAPQQFGLTSLSHYLIKEAWNNDSFWVYIDAQKCQSHSIDKNVRREAESLSIDISQIKCIILDAWNDHEIDSFKKLKNLCDNYNEIPIIVMQTIDDSKFLTETNKYKIDRSFTILHLLALTRANIRKVVSEYNKAKEIGEENIILSKVISDLETLNIHRTPYNCLTLLRVAEKHFDESPLNRTKMLEMVLFILFDMDELPNYKTKPDLKDCEYILGRYCEKLIRNNIYEFSRENFIDELREFCKEKLIDLELDIVFDILNQNNIIVRRDFGFVFRSSYWVYYFAAKRMHSNQEFADYILSSKRYISFPEIIEFYTGADRQGATQIVAAYS</sequence>
<feature type="domain" description="STAND NTPase 4 small alpha/beta" evidence="1">
    <location>
        <begin position="478"/>
        <end position="534"/>
    </location>
</feature>
<gene>
    <name evidence="2" type="ORF">E5J99_20400</name>
</gene>
<dbReference type="RefSeq" id="WP_135499656.1">
    <property type="nucleotide sequence ID" value="NZ_SRLD01000073.1"/>
</dbReference>
<protein>
    <recommendedName>
        <fullName evidence="1">STAND NTPase 4 small alpha/beta domain-containing protein</fullName>
    </recommendedName>
</protein>
<name>A0A4Z0PGQ0_9BACT</name>
<evidence type="ECO:0000313" key="2">
    <source>
        <dbReference type="EMBL" id="TGE12251.1"/>
    </source>
</evidence>
<dbReference type="InterPro" id="IPR057123">
    <property type="entry name" value="STAND_NTPase4_dom"/>
</dbReference>
<dbReference type="Pfam" id="PF24406">
    <property type="entry name" value="nSTAND_NTPase4"/>
    <property type="match status" value="1"/>
</dbReference>
<reference evidence="2 3" key="1">
    <citation type="submission" date="2019-04" db="EMBL/GenBank/DDBJ databases">
        <authorList>
            <person name="Feng G."/>
            <person name="Zhang J."/>
            <person name="Zhu H."/>
        </authorList>
    </citation>
    <scope>NUCLEOTIDE SEQUENCE [LARGE SCALE GENOMIC DNA]</scope>
    <source>
        <strain evidence="2 3">JCM 17223</strain>
    </source>
</reference>
<evidence type="ECO:0000313" key="3">
    <source>
        <dbReference type="Proteomes" id="UP000297739"/>
    </source>
</evidence>